<dbReference type="SUPFAM" id="SSF111369">
    <property type="entry name" value="HlyD-like secretion proteins"/>
    <property type="match status" value="1"/>
</dbReference>
<feature type="coiled-coil region" evidence="3">
    <location>
        <begin position="256"/>
        <end position="283"/>
    </location>
</feature>
<dbReference type="InterPro" id="IPR058636">
    <property type="entry name" value="Beta-barrel_YknX"/>
</dbReference>
<protein>
    <submittedName>
        <fullName evidence="7">Macrolide-specific efflux system membrane fusion protein</fullName>
    </submittedName>
</protein>
<dbReference type="EMBL" id="RBIL01000002">
    <property type="protein sequence ID" value="RKQ86321.1"/>
    <property type="molecule type" value="Genomic_DNA"/>
</dbReference>
<feature type="compositionally biased region" description="Low complexity" evidence="4">
    <location>
        <begin position="207"/>
        <end position="243"/>
    </location>
</feature>
<dbReference type="AlphaFoldDB" id="A0A660KX79"/>
<proteinExistence type="predicted"/>
<reference evidence="7 8" key="1">
    <citation type="submission" date="2018-10" db="EMBL/GenBank/DDBJ databases">
        <title>Genomic Encyclopedia of Archaeal and Bacterial Type Strains, Phase II (KMG-II): from individual species to whole genera.</title>
        <authorList>
            <person name="Goeker M."/>
        </authorList>
    </citation>
    <scope>NUCLEOTIDE SEQUENCE [LARGE SCALE GENOMIC DNA]</scope>
    <source>
        <strain evidence="7 8">DSM 14954</strain>
    </source>
</reference>
<accession>A0A660KX79</accession>
<comment type="caution">
    <text evidence="7">The sequence shown here is derived from an EMBL/GenBank/DDBJ whole genome shotgun (WGS) entry which is preliminary data.</text>
</comment>
<dbReference type="InterPro" id="IPR058625">
    <property type="entry name" value="MdtA-like_BSH"/>
</dbReference>
<keyword evidence="8" id="KW-1185">Reference proteome</keyword>
<dbReference type="Pfam" id="PF25990">
    <property type="entry name" value="Beta-barrel_YknX"/>
    <property type="match status" value="1"/>
</dbReference>
<feature type="compositionally biased region" description="Basic residues" evidence="4">
    <location>
        <begin position="1"/>
        <end position="28"/>
    </location>
</feature>
<evidence type="ECO:0000259" key="5">
    <source>
        <dbReference type="Pfam" id="PF25917"/>
    </source>
</evidence>
<evidence type="ECO:0000256" key="1">
    <source>
        <dbReference type="ARBA" id="ARBA00004196"/>
    </source>
</evidence>
<evidence type="ECO:0000256" key="3">
    <source>
        <dbReference type="SAM" id="Coils"/>
    </source>
</evidence>
<dbReference type="GO" id="GO:0030313">
    <property type="term" value="C:cell envelope"/>
    <property type="evidence" value="ECO:0007669"/>
    <property type="project" value="UniProtKB-SubCell"/>
</dbReference>
<dbReference type="PRINTS" id="PR01490">
    <property type="entry name" value="RTXTOXIND"/>
</dbReference>
<organism evidence="7 8">
    <name type="scientific">Solirubrobacter pauli</name>
    <dbReference type="NCBI Taxonomy" id="166793"/>
    <lineage>
        <taxon>Bacteria</taxon>
        <taxon>Bacillati</taxon>
        <taxon>Actinomycetota</taxon>
        <taxon>Thermoleophilia</taxon>
        <taxon>Solirubrobacterales</taxon>
        <taxon>Solirubrobacteraceae</taxon>
        <taxon>Solirubrobacter</taxon>
    </lineage>
</organism>
<dbReference type="Gene3D" id="2.40.50.100">
    <property type="match status" value="1"/>
</dbReference>
<dbReference type="Proteomes" id="UP000278962">
    <property type="component" value="Unassembled WGS sequence"/>
</dbReference>
<dbReference type="Pfam" id="PF25917">
    <property type="entry name" value="BSH_RND"/>
    <property type="match status" value="1"/>
</dbReference>
<dbReference type="RefSeq" id="WP_170179299.1">
    <property type="nucleotide sequence ID" value="NZ_RBIL01000002.1"/>
</dbReference>
<dbReference type="Gene3D" id="2.40.30.170">
    <property type="match status" value="1"/>
</dbReference>
<evidence type="ECO:0000259" key="6">
    <source>
        <dbReference type="Pfam" id="PF25990"/>
    </source>
</evidence>
<dbReference type="PANTHER" id="PTHR32347:SF23">
    <property type="entry name" value="BLL5650 PROTEIN"/>
    <property type="match status" value="1"/>
</dbReference>
<feature type="domain" description="YknX-like beta-barrel" evidence="6">
    <location>
        <begin position="332"/>
        <end position="407"/>
    </location>
</feature>
<feature type="region of interest" description="Disordered" evidence="4">
    <location>
        <begin position="207"/>
        <end position="256"/>
    </location>
</feature>
<feature type="region of interest" description="Disordered" evidence="4">
    <location>
        <begin position="1"/>
        <end position="31"/>
    </location>
</feature>
<evidence type="ECO:0000313" key="8">
    <source>
        <dbReference type="Proteomes" id="UP000278962"/>
    </source>
</evidence>
<dbReference type="Gene3D" id="1.10.287.470">
    <property type="entry name" value="Helix hairpin bin"/>
    <property type="match status" value="1"/>
</dbReference>
<dbReference type="Gene3D" id="2.40.420.20">
    <property type="match status" value="1"/>
</dbReference>
<sequence>MATRSKQRPRAKMKVRGLKARRTRRPGTRRPGSMTALLAVLAVGAVVAAALSVGADDLGVQVSERTVQVERGVIETLVSGSGNLEPVRQADLSFATSGRITKIYTSEGEHVSKGELLARIDDRAARVALAKAQAELVDAQDALGAAQDATTTSAATASAATARAAAASDAAASAAGAPEATPAAALAAASAAATRAPAAAIVAQASPAPAGTPGASATPTPSASAAPPAAATAAPTRTPAATAVPQTGGGGSAQSVESAEAAVASAQLALDEAEDALAATELRAPMAGTVAALNGAVGDTAGASGGGEASQDEQAASTSSAFITLAALSRLKLEVALSEADIGKVQVGQSVTVSVNAASGEQVAGQVASVGVLSSTSTSGSVSYPVVVTVDQSAEGIRAGMSATADIVVDRATGLAVPSQALRGSSVTVDRGGRRETRRVQTGVVGERMTEVVSGLEAGETVVITSTSAIQGAVTNAQGAGQRGATGLGGLGGGGAARGGFGGSGGGFAPPGAGGGGFGGARGGP</sequence>
<evidence type="ECO:0000313" key="7">
    <source>
        <dbReference type="EMBL" id="RKQ86321.1"/>
    </source>
</evidence>
<dbReference type="InterPro" id="IPR050465">
    <property type="entry name" value="UPF0194_transport"/>
</dbReference>
<comment type="subcellular location">
    <subcellularLocation>
        <location evidence="1">Cell envelope</location>
    </subcellularLocation>
</comment>
<dbReference type="PANTHER" id="PTHR32347">
    <property type="entry name" value="EFFLUX SYSTEM COMPONENT YKNX-RELATED"/>
    <property type="match status" value="1"/>
</dbReference>
<feature type="domain" description="Multidrug resistance protein MdtA-like barrel-sandwich hybrid" evidence="5">
    <location>
        <begin position="89"/>
        <end position="302"/>
    </location>
</feature>
<name>A0A660KX79_9ACTN</name>
<keyword evidence="2 3" id="KW-0175">Coiled coil</keyword>
<evidence type="ECO:0000256" key="2">
    <source>
        <dbReference type="ARBA" id="ARBA00023054"/>
    </source>
</evidence>
<evidence type="ECO:0000256" key="4">
    <source>
        <dbReference type="SAM" id="MobiDB-lite"/>
    </source>
</evidence>
<gene>
    <name evidence="7" type="ORF">C8N24_4331</name>
</gene>